<dbReference type="PANTHER" id="PTHR11709:SF414">
    <property type="entry name" value="ADR239WP"/>
    <property type="match status" value="1"/>
</dbReference>
<dbReference type="PANTHER" id="PTHR11709">
    <property type="entry name" value="MULTI-COPPER OXIDASE"/>
    <property type="match status" value="1"/>
</dbReference>
<accession>A0AAD6ZQ63</accession>
<dbReference type="InterPro" id="IPR011706">
    <property type="entry name" value="Cu-oxidase_C"/>
</dbReference>
<feature type="domain" description="Plastocyanin-like" evidence="9">
    <location>
        <begin position="141"/>
        <end position="180"/>
    </location>
</feature>
<organism evidence="10 11">
    <name type="scientific">Mycena albidolilacea</name>
    <dbReference type="NCBI Taxonomy" id="1033008"/>
    <lineage>
        <taxon>Eukaryota</taxon>
        <taxon>Fungi</taxon>
        <taxon>Dikarya</taxon>
        <taxon>Basidiomycota</taxon>
        <taxon>Agaricomycotina</taxon>
        <taxon>Agaricomycetes</taxon>
        <taxon>Agaricomycetidae</taxon>
        <taxon>Agaricales</taxon>
        <taxon>Marasmiineae</taxon>
        <taxon>Mycenaceae</taxon>
        <taxon>Mycena</taxon>
    </lineage>
</organism>
<evidence type="ECO:0000259" key="7">
    <source>
        <dbReference type="Pfam" id="PF00394"/>
    </source>
</evidence>
<protein>
    <submittedName>
        <fullName evidence="10">Cupredoxin</fullName>
    </submittedName>
</protein>
<dbReference type="GO" id="GO:0016491">
    <property type="term" value="F:oxidoreductase activity"/>
    <property type="evidence" value="ECO:0007669"/>
    <property type="project" value="InterPro"/>
</dbReference>
<evidence type="ECO:0000313" key="11">
    <source>
        <dbReference type="Proteomes" id="UP001218218"/>
    </source>
</evidence>
<evidence type="ECO:0000313" key="10">
    <source>
        <dbReference type="EMBL" id="KAJ7334026.1"/>
    </source>
</evidence>
<comment type="caution">
    <text evidence="10">The sequence shown here is derived from an EMBL/GenBank/DDBJ whole genome shotgun (WGS) entry which is preliminary data.</text>
</comment>
<dbReference type="InterPro" id="IPR011707">
    <property type="entry name" value="Cu-oxidase-like_N"/>
</dbReference>
<evidence type="ECO:0000256" key="4">
    <source>
        <dbReference type="ARBA" id="ARBA00023180"/>
    </source>
</evidence>
<gene>
    <name evidence="10" type="ORF">DFH08DRAFT_814099</name>
</gene>
<dbReference type="Pfam" id="PF07731">
    <property type="entry name" value="Cu-oxidase_2"/>
    <property type="match status" value="1"/>
</dbReference>
<dbReference type="Pfam" id="PF00394">
    <property type="entry name" value="Cu-oxidase"/>
    <property type="match status" value="1"/>
</dbReference>
<dbReference type="InterPro" id="IPR008972">
    <property type="entry name" value="Cupredoxin"/>
</dbReference>
<dbReference type="InterPro" id="IPR001117">
    <property type="entry name" value="Cu-oxidase_2nd"/>
</dbReference>
<keyword evidence="11" id="KW-1185">Reference proteome</keyword>
<dbReference type="AlphaFoldDB" id="A0AAD6ZQ63"/>
<keyword evidence="2" id="KW-0186">Copper</keyword>
<evidence type="ECO:0000256" key="6">
    <source>
        <dbReference type="SAM" id="SignalP"/>
    </source>
</evidence>
<dbReference type="GO" id="GO:0005507">
    <property type="term" value="F:copper ion binding"/>
    <property type="evidence" value="ECO:0007669"/>
    <property type="project" value="InterPro"/>
</dbReference>
<feature type="domain" description="Plastocyanin-like" evidence="8">
    <location>
        <begin position="602"/>
        <end position="632"/>
    </location>
</feature>
<dbReference type="Pfam" id="PF07732">
    <property type="entry name" value="Cu-oxidase_3"/>
    <property type="match status" value="1"/>
</dbReference>
<proteinExistence type="inferred from homology"/>
<dbReference type="InterPro" id="IPR045087">
    <property type="entry name" value="Cu-oxidase_fam"/>
</dbReference>
<name>A0AAD6ZQ63_9AGAR</name>
<feature type="region of interest" description="Disordered" evidence="5">
    <location>
        <begin position="336"/>
        <end position="384"/>
    </location>
</feature>
<dbReference type="Gene3D" id="2.60.40.420">
    <property type="entry name" value="Cupredoxins - blue copper proteins"/>
    <property type="match status" value="3"/>
</dbReference>
<evidence type="ECO:0000256" key="1">
    <source>
        <dbReference type="ARBA" id="ARBA00010609"/>
    </source>
</evidence>
<dbReference type="Proteomes" id="UP001218218">
    <property type="component" value="Unassembled WGS sequence"/>
</dbReference>
<keyword evidence="3" id="KW-1015">Disulfide bond</keyword>
<evidence type="ECO:0000256" key="5">
    <source>
        <dbReference type="SAM" id="MobiDB-lite"/>
    </source>
</evidence>
<evidence type="ECO:0000259" key="9">
    <source>
        <dbReference type="Pfam" id="PF07732"/>
    </source>
</evidence>
<feature type="signal peptide" evidence="6">
    <location>
        <begin position="1"/>
        <end position="19"/>
    </location>
</feature>
<dbReference type="EMBL" id="JARIHO010000033">
    <property type="protein sequence ID" value="KAJ7334026.1"/>
    <property type="molecule type" value="Genomic_DNA"/>
</dbReference>
<comment type="similarity">
    <text evidence="1">Belongs to the multicopper oxidase family.</text>
</comment>
<reference evidence="10" key="1">
    <citation type="submission" date="2023-03" db="EMBL/GenBank/DDBJ databases">
        <title>Massive genome expansion in bonnet fungi (Mycena s.s.) driven by repeated elements and novel gene families across ecological guilds.</title>
        <authorList>
            <consortium name="Lawrence Berkeley National Laboratory"/>
            <person name="Harder C.B."/>
            <person name="Miyauchi S."/>
            <person name="Viragh M."/>
            <person name="Kuo A."/>
            <person name="Thoen E."/>
            <person name="Andreopoulos B."/>
            <person name="Lu D."/>
            <person name="Skrede I."/>
            <person name="Drula E."/>
            <person name="Henrissat B."/>
            <person name="Morin E."/>
            <person name="Kohler A."/>
            <person name="Barry K."/>
            <person name="LaButti K."/>
            <person name="Morin E."/>
            <person name="Salamov A."/>
            <person name="Lipzen A."/>
            <person name="Mereny Z."/>
            <person name="Hegedus B."/>
            <person name="Baldrian P."/>
            <person name="Stursova M."/>
            <person name="Weitz H."/>
            <person name="Taylor A."/>
            <person name="Grigoriev I.V."/>
            <person name="Nagy L.G."/>
            <person name="Martin F."/>
            <person name="Kauserud H."/>
        </authorList>
    </citation>
    <scope>NUCLEOTIDE SEQUENCE</scope>
    <source>
        <strain evidence="10">CBHHK002</strain>
    </source>
</reference>
<feature type="region of interest" description="Disordered" evidence="5">
    <location>
        <begin position="195"/>
        <end position="219"/>
    </location>
</feature>
<feature type="compositionally biased region" description="Polar residues" evidence="5">
    <location>
        <begin position="195"/>
        <end position="215"/>
    </location>
</feature>
<feature type="domain" description="Plastocyanin-like" evidence="7">
    <location>
        <begin position="282"/>
        <end position="491"/>
    </location>
</feature>
<keyword evidence="4" id="KW-0325">Glycoprotein</keyword>
<feature type="chain" id="PRO_5042210904" evidence="6">
    <location>
        <begin position="20"/>
        <end position="645"/>
    </location>
</feature>
<evidence type="ECO:0000256" key="2">
    <source>
        <dbReference type="ARBA" id="ARBA00023008"/>
    </source>
</evidence>
<keyword evidence="6" id="KW-0732">Signal</keyword>
<evidence type="ECO:0000256" key="3">
    <source>
        <dbReference type="ARBA" id="ARBA00023157"/>
    </source>
</evidence>
<sequence length="645" mass="71248">MAALCLALISVILWDKPTGDVGGSFCGGTQWQAARSGTSLLASMHYRGAEIKLLEPQLRVGSGRHSIDGPGDTRRTRRHIPRKRVSAIAVLVLGLQPMDRDPDTLLGSDVFSLNPKFDFKAGARTRIYNWTVSAVPVPGANRTRMVNGRSPGPLIEANADDRILVYVTNGLAMEGTSIHWYLPFPQFLYSSRPRNTYTHPGTHTSNRTPPSTTAPLASLSAPSRPVQRCYITSPSEAGRGRRGGSDFLPIFYFLDSFDGLFGPLIVHAPSERANSPDYTAEHVLTLSDVYGTEAGGLFDKYRAATSVLIPVFYFQLHPMETVPEVVPDCTTINGRRARPHADADADVRPRAYGGGSSTRRPRQETRNEDDNPGFPTGGTGGAEEGYAEVEAKAWTTTRLRLINAGTFDPLRVSVDNHALTIIEADGTPLAPVRVRDLVLHPAQRYNVLVTREGRDSPVDTFWIRARMVEDKFAYINPHMQPEARAILRYKSASALKPLPTTHPGPPPDNKLNTWWYKLPTFDEWKLRPASSSSFASTDAAALENTNTGAFRNTTNVLSIPFILSIQRMHELYWCSFINELGGAVPRGPIRWRCTLDLRGQLIATILHEQTVDFIITNLDDGDHPFHLHGYAVSAFTLHTPLLPRN</sequence>
<feature type="compositionally biased region" description="Basic and acidic residues" evidence="5">
    <location>
        <begin position="339"/>
        <end position="349"/>
    </location>
</feature>
<dbReference type="SUPFAM" id="SSF49503">
    <property type="entry name" value="Cupredoxins"/>
    <property type="match status" value="2"/>
</dbReference>
<evidence type="ECO:0000259" key="8">
    <source>
        <dbReference type="Pfam" id="PF07731"/>
    </source>
</evidence>